<dbReference type="OrthoDB" id="9793156at2"/>
<keyword evidence="14" id="KW-1185">Reference proteome</keyword>
<dbReference type="PANTHER" id="PTHR23289">
    <property type="entry name" value="CYTOCHROME C OXIDASE ASSEMBLY PROTEIN COX15"/>
    <property type="match status" value="1"/>
</dbReference>
<evidence type="ECO:0000256" key="9">
    <source>
        <dbReference type="ARBA" id="ARBA00023136"/>
    </source>
</evidence>
<dbReference type="AlphaFoldDB" id="M7NK33"/>
<dbReference type="Proteomes" id="UP000011910">
    <property type="component" value="Unassembled WGS sequence"/>
</dbReference>
<dbReference type="RefSeq" id="WP_009196091.1">
    <property type="nucleotide sequence ID" value="NZ_AODQ01000071.1"/>
</dbReference>
<feature type="transmembrane region" description="Helical" evidence="12">
    <location>
        <begin position="95"/>
        <end position="113"/>
    </location>
</feature>
<dbReference type="InterPro" id="IPR023754">
    <property type="entry name" value="HemeA_Synthase_type2"/>
</dbReference>
<evidence type="ECO:0000256" key="3">
    <source>
        <dbReference type="ARBA" id="ARBA00022692"/>
    </source>
</evidence>
<comment type="subcellular location">
    <subcellularLocation>
        <location evidence="2">Membrane</location>
        <topology evidence="2">Multi-pass membrane protein</topology>
    </subcellularLocation>
</comment>
<evidence type="ECO:0000256" key="4">
    <source>
        <dbReference type="ARBA" id="ARBA00022723"/>
    </source>
</evidence>
<evidence type="ECO:0000256" key="6">
    <source>
        <dbReference type="ARBA" id="ARBA00023002"/>
    </source>
</evidence>
<keyword evidence="9 12" id="KW-0472">Membrane</keyword>
<keyword evidence="7" id="KW-0408">Iron</keyword>
<feature type="transmembrane region" description="Helical" evidence="12">
    <location>
        <begin position="125"/>
        <end position="143"/>
    </location>
</feature>
<evidence type="ECO:0000313" key="13">
    <source>
        <dbReference type="EMBL" id="EMR02140.1"/>
    </source>
</evidence>
<keyword evidence="8" id="KW-0350">Heme biosynthesis</keyword>
<evidence type="ECO:0000256" key="2">
    <source>
        <dbReference type="ARBA" id="ARBA00004141"/>
    </source>
</evidence>
<reference evidence="13 14" key="1">
    <citation type="journal article" date="2013" name="Genome Announc.">
        <title>Draft Genome Sequence of Cesiribacter andamanensis Strain AMV16T, Isolated from a Soil Sample from a Mud Volcano in the Andaman Islands, India.</title>
        <authorList>
            <person name="Shivaji S."/>
            <person name="Ara S."/>
            <person name="Begum Z."/>
            <person name="Srinivas T.N."/>
            <person name="Singh A."/>
            <person name="Kumar Pinnaka A."/>
        </authorList>
    </citation>
    <scope>NUCLEOTIDE SEQUENCE [LARGE SCALE GENOMIC DNA]</scope>
    <source>
        <strain evidence="13 14">AMV16</strain>
    </source>
</reference>
<evidence type="ECO:0000256" key="11">
    <source>
        <dbReference type="ARBA" id="ARBA00048044"/>
    </source>
</evidence>
<feature type="transmembrane region" description="Helical" evidence="12">
    <location>
        <begin position="12"/>
        <end position="31"/>
    </location>
</feature>
<comment type="cofactor">
    <cofactor evidence="1">
        <name>heme b</name>
        <dbReference type="ChEBI" id="CHEBI:60344"/>
    </cofactor>
</comment>
<keyword evidence="5 12" id="KW-1133">Transmembrane helix</keyword>
<name>M7NK33_9BACT</name>
<feature type="transmembrane region" description="Helical" evidence="12">
    <location>
        <begin position="285"/>
        <end position="308"/>
    </location>
</feature>
<dbReference type="PANTHER" id="PTHR23289:SF2">
    <property type="entry name" value="CYTOCHROME C OXIDASE ASSEMBLY PROTEIN COX15 HOMOLOG"/>
    <property type="match status" value="1"/>
</dbReference>
<sequence length="346" mass="38521">MLHTTHPTLIKVWLWSGIGLISLMIAIGGITRLTGSGLSIVEWKLISGTLPPLNQTEWQQAFESYKQFPEYQKINFAMSLQDFKGIFWWEYIHRFLGRLIGLVFLLPFVYFLWRCMLSRLLIRRLLLILLVGALQGGMGWLMVKSGLVELPHVSHYRLAAHLSLALLLIGLLLWTLEDLKPRPAAASRSGRFYPLAGLLLVLISMQIILGAFVAGLKSGFSYNTFPLMGDQWLPAHAFSAPMDLLENGVLVQFIHRWFAFGVLAVALGLAYSLRKATSSAPLQTLASWLLLVLGVQIVLGILTLLLQVPLLLGVLHQMMAVLLFGLAVVLLYQVRAANRGMARGAL</sequence>
<evidence type="ECO:0000256" key="1">
    <source>
        <dbReference type="ARBA" id="ARBA00001970"/>
    </source>
</evidence>
<dbReference type="eggNOG" id="COG1612">
    <property type="taxonomic scope" value="Bacteria"/>
</dbReference>
<evidence type="ECO:0000256" key="10">
    <source>
        <dbReference type="ARBA" id="ARBA00044501"/>
    </source>
</evidence>
<dbReference type="GO" id="GO:0120547">
    <property type="term" value="F:heme A synthase activity"/>
    <property type="evidence" value="ECO:0007669"/>
    <property type="project" value="UniProtKB-EC"/>
</dbReference>
<evidence type="ECO:0000256" key="12">
    <source>
        <dbReference type="SAM" id="Phobius"/>
    </source>
</evidence>
<gene>
    <name evidence="13" type="primary">ctaA</name>
    <name evidence="13" type="ORF">ADICEAN_02702</name>
</gene>
<comment type="pathway">
    <text evidence="10">Porphyrin-containing compound metabolism; heme A biosynthesis; heme A from heme O: step 1/1.</text>
</comment>
<dbReference type="InterPro" id="IPR003780">
    <property type="entry name" value="COX15/CtaA_fam"/>
</dbReference>
<accession>M7NK33</accession>
<evidence type="ECO:0000256" key="5">
    <source>
        <dbReference type="ARBA" id="ARBA00022989"/>
    </source>
</evidence>
<protein>
    <submittedName>
        <fullName evidence="13">Heme A synthase</fullName>
        <ecNumber evidence="13">1.3.-.-</ecNumber>
    </submittedName>
</protein>
<evidence type="ECO:0000313" key="14">
    <source>
        <dbReference type="Proteomes" id="UP000011910"/>
    </source>
</evidence>
<organism evidence="13 14">
    <name type="scientific">Cesiribacter andamanensis AMV16</name>
    <dbReference type="NCBI Taxonomy" id="1279009"/>
    <lineage>
        <taxon>Bacteria</taxon>
        <taxon>Pseudomonadati</taxon>
        <taxon>Bacteroidota</taxon>
        <taxon>Cytophagia</taxon>
        <taxon>Cytophagales</taxon>
        <taxon>Cesiribacteraceae</taxon>
        <taxon>Cesiribacter</taxon>
    </lineage>
</organism>
<dbReference type="STRING" id="1279009.ADICEAN_02702"/>
<dbReference type="PATRIC" id="fig|1279009.4.peg.2740"/>
<comment type="catalytic activity">
    <reaction evidence="11">
        <text>Fe(II)-heme o + 2 A + H2O = Fe(II)-heme a + 2 AH2</text>
        <dbReference type="Rhea" id="RHEA:63388"/>
        <dbReference type="ChEBI" id="CHEBI:13193"/>
        <dbReference type="ChEBI" id="CHEBI:15377"/>
        <dbReference type="ChEBI" id="CHEBI:17499"/>
        <dbReference type="ChEBI" id="CHEBI:60530"/>
        <dbReference type="ChEBI" id="CHEBI:61715"/>
        <dbReference type="EC" id="1.17.99.9"/>
    </reaction>
    <physiologicalReaction direction="left-to-right" evidence="11">
        <dbReference type="Rhea" id="RHEA:63389"/>
    </physiologicalReaction>
</comment>
<feature type="transmembrane region" description="Helical" evidence="12">
    <location>
        <begin position="195"/>
        <end position="216"/>
    </location>
</feature>
<feature type="transmembrane region" description="Helical" evidence="12">
    <location>
        <begin position="314"/>
        <end position="334"/>
    </location>
</feature>
<dbReference type="GO" id="GO:0016020">
    <property type="term" value="C:membrane"/>
    <property type="evidence" value="ECO:0007669"/>
    <property type="project" value="UniProtKB-SubCell"/>
</dbReference>
<evidence type="ECO:0000256" key="7">
    <source>
        <dbReference type="ARBA" id="ARBA00023004"/>
    </source>
</evidence>
<keyword evidence="3 12" id="KW-0812">Transmembrane</keyword>
<dbReference type="GO" id="GO:0046872">
    <property type="term" value="F:metal ion binding"/>
    <property type="evidence" value="ECO:0007669"/>
    <property type="project" value="UniProtKB-KW"/>
</dbReference>
<feature type="transmembrane region" description="Helical" evidence="12">
    <location>
        <begin position="254"/>
        <end position="273"/>
    </location>
</feature>
<proteinExistence type="inferred from homology"/>
<keyword evidence="4" id="KW-0479">Metal-binding</keyword>
<dbReference type="HAMAP" id="MF_01665">
    <property type="entry name" value="HemeA_synth_type2"/>
    <property type="match status" value="1"/>
</dbReference>
<comment type="caution">
    <text evidence="13">The sequence shown here is derived from an EMBL/GenBank/DDBJ whole genome shotgun (WGS) entry which is preliminary data.</text>
</comment>
<dbReference type="GO" id="GO:0016653">
    <property type="term" value="F:oxidoreductase activity, acting on NAD(P)H, heme protein as acceptor"/>
    <property type="evidence" value="ECO:0007669"/>
    <property type="project" value="TreeGrafter"/>
</dbReference>
<feature type="transmembrane region" description="Helical" evidence="12">
    <location>
        <begin position="155"/>
        <end position="174"/>
    </location>
</feature>
<dbReference type="GO" id="GO:0006784">
    <property type="term" value="P:heme A biosynthetic process"/>
    <property type="evidence" value="ECO:0007669"/>
    <property type="project" value="InterPro"/>
</dbReference>
<dbReference type="Pfam" id="PF02628">
    <property type="entry name" value="COX15-CtaA"/>
    <property type="match status" value="1"/>
</dbReference>
<keyword evidence="6 13" id="KW-0560">Oxidoreductase</keyword>
<dbReference type="EC" id="1.3.-.-" evidence="13"/>
<evidence type="ECO:0000256" key="8">
    <source>
        <dbReference type="ARBA" id="ARBA00023133"/>
    </source>
</evidence>
<dbReference type="EMBL" id="AODQ01000071">
    <property type="protein sequence ID" value="EMR02140.1"/>
    <property type="molecule type" value="Genomic_DNA"/>
</dbReference>